<evidence type="ECO:0000313" key="9">
    <source>
        <dbReference type="EMBL" id="MBY6367454.1"/>
    </source>
</evidence>
<feature type="transmembrane region" description="Helical" evidence="8">
    <location>
        <begin position="71"/>
        <end position="96"/>
    </location>
</feature>
<feature type="transmembrane region" description="Helical" evidence="8">
    <location>
        <begin position="30"/>
        <end position="51"/>
    </location>
</feature>
<feature type="region of interest" description="Disordered" evidence="7">
    <location>
        <begin position="112"/>
        <end position="160"/>
    </location>
</feature>
<protein>
    <submittedName>
        <fullName evidence="9">Na(+)/H(+) antiporter subunit C</fullName>
    </submittedName>
</protein>
<evidence type="ECO:0000256" key="1">
    <source>
        <dbReference type="ARBA" id="ARBA00004651"/>
    </source>
</evidence>
<dbReference type="InterPro" id="IPR039428">
    <property type="entry name" value="NUOK/Mnh_C1-like"/>
</dbReference>
<dbReference type="Proteomes" id="UP000825228">
    <property type="component" value="Unassembled WGS sequence"/>
</dbReference>
<evidence type="ECO:0000256" key="4">
    <source>
        <dbReference type="ARBA" id="ARBA00022692"/>
    </source>
</evidence>
<keyword evidence="3" id="KW-1003">Cell membrane</keyword>
<feature type="compositionally biased region" description="Basic and acidic residues" evidence="7">
    <location>
        <begin position="112"/>
        <end position="133"/>
    </location>
</feature>
<comment type="caution">
    <text evidence="9">The sequence shown here is derived from an EMBL/GenBank/DDBJ whole genome shotgun (WGS) entry which is preliminary data.</text>
</comment>
<evidence type="ECO:0000313" key="10">
    <source>
        <dbReference type="Proteomes" id="UP000825228"/>
    </source>
</evidence>
<gene>
    <name evidence="9" type="ORF">HQ603_11870</name>
</gene>
<keyword evidence="10" id="KW-1185">Reference proteome</keyword>
<evidence type="ECO:0000256" key="6">
    <source>
        <dbReference type="ARBA" id="ARBA00023136"/>
    </source>
</evidence>
<dbReference type="PANTHER" id="PTHR34583">
    <property type="entry name" value="ANTIPORTER SUBUNIT MNHC2-RELATED"/>
    <property type="match status" value="1"/>
</dbReference>
<dbReference type="PANTHER" id="PTHR34583:SF2">
    <property type="entry name" value="ANTIPORTER SUBUNIT MNHC2-RELATED"/>
    <property type="match status" value="1"/>
</dbReference>
<evidence type="ECO:0000256" key="5">
    <source>
        <dbReference type="ARBA" id="ARBA00022989"/>
    </source>
</evidence>
<evidence type="ECO:0000256" key="3">
    <source>
        <dbReference type="ARBA" id="ARBA00022475"/>
    </source>
</evidence>
<evidence type="ECO:0000256" key="2">
    <source>
        <dbReference type="ARBA" id="ARBA00010388"/>
    </source>
</evidence>
<evidence type="ECO:0000256" key="8">
    <source>
        <dbReference type="SAM" id="Phobius"/>
    </source>
</evidence>
<sequence length="190" mass="20087">MTANITILALVAVLVAAGVYLLIERSIVRMLLGLLLLSNGLNLLILTSGGPNGNPPVVGRVSDAGAGDADPLAQAMILTAIVITMGIAAFVLALAYRSYTINVADVVENDPEDTKVAQRRSLADAPDRDKSDDPVTGEPGEAGDAFDKDGNPIPLDQIANREDLECYEDLHEGRFLDRDDDTDARTATDA</sequence>
<comment type="similarity">
    <text evidence="2">Belongs to the CPA3 antiporters (TC 2.A.63) subunit C family.</text>
</comment>
<dbReference type="InterPro" id="IPR050601">
    <property type="entry name" value="CPA3_antiporter_subunitC"/>
</dbReference>
<dbReference type="RefSeq" id="WP_222684745.1">
    <property type="nucleotide sequence ID" value="NZ_JABUBT010000006.1"/>
</dbReference>
<evidence type="ECO:0000256" key="7">
    <source>
        <dbReference type="SAM" id="MobiDB-lite"/>
    </source>
</evidence>
<keyword evidence="5 8" id="KW-1133">Transmembrane helix</keyword>
<keyword evidence="6 8" id="KW-0472">Membrane</keyword>
<feature type="transmembrane region" description="Helical" evidence="8">
    <location>
        <begin position="6"/>
        <end position="23"/>
    </location>
</feature>
<dbReference type="NCBIfam" id="NF005929">
    <property type="entry name" value="PRK07946.1"/>
    <property type="match status" value="1"/>
</dbReference>
<reference evidence="9 10" key="1">
    <citation type="submission" date="2020-06" db="EMBL/GenBank/DDBJ databases">
        <title>Taxonomy, biology and ecology of Rhodococcus bacteria occurring in California pistachio and other woody hosts as revealed by genome sequence analyses.</title>
        <authorList>
            <person name="Gai Y."/>
            <person name="Riely B."/>
        </authorList>
    </citation>
    <scope>NUCLEOTIDE SEQUENCE [LARGE SCALE GENOMIC DNA]</scope>
    <source>
        <strain evidence="9 10">BP-281</strain>
    </source>
</reference>
<proteinExistence type="inferred from homology"/>
<name>A0ABS7P4V3_9NOCA</name>
<dbReference type="Gene3D" id="1.10.287.3510">
    <property type="match status" value="1"/>
</dbReference>
<dbReference type="Pfam" id="PF00420">
    <property type="entry name" value="Oxidored_q2"/>
    <property type="match status" value="1"/>
</dbReference>
<comment type="subcellular location">
    <subcellularLocation>
        <location evidence="1">Cell membrane</location>
        <topology evidence="1">Multi-pass membrane protein</topology>
    </subcellularLocation>
</comment>
<dbReference type="EMBL" id="JABUBU010000010">
    <property type="protein sequence ID" value="MBY6367454.1"/>
    <property type="molecule type" value="Genomic_DNA"/>
</dbReference>
<keyword evidence="4 8" id="KW-0812">Transmembrane</keyword>
<feature type="region of interest" description="Disordered" evidence="7">
    <location>
        <begin position="171"/>
        <end position="190"/>
    </location>
</feature>
<organism evidence="9 10">
    <name type="scientific">Rhodococcoides corynebacterioides</name>
    <dbReference type="NCBI Taxonomy" id="53972"/>
    <lineage>
        <taxon>Bacteria</taxon>
        <taxon>Bacillati</taxon>
        <taxon>Actinomycetota</taxon>
        <taxon>Actinomycetes</taxon>
        <taxon>Mycobacteriales</taxon>
        <taxon>Nocardiaceae</taxon>
        <taxon>Rhodococcoides</taxon>
    </lineage>
</organism>
<accession>A0ABS7P4V3</accession>